<proteinExistence type="inferred from homology"/>
<dbReference type="GO" id="GO:0005886">
    <property type="term" value="C:plasma membrane"/>
    <property type="evidence" value="ECO:0007669"/>
    <property type="project" value="UniProtKB-SubCell"/>
</dbReference>
<dbReference type="CDD" id="cd06158">
    <property type="entry name" value="S2P-M50_like_1"/>
    <property type="match status" value="1"/>
</dbReference>
<evidence type="ECO:0000256" key="13">
    <source>
        <dbReference type="SAM" id="Phobius"/>
    </source>
</evidence>
<dbReference type="KEGG" id="aft:BBF96_02295"/>
<gene>
    <name evidence="15" type="ORF">BBF96_02295</name>
</gene>
<keyword evidence="7" id="KW-0479">Metal-binding</keyword>
<name>A0A3S9T2L7_9FIRM</name>
<keyword evidence="10 13" id="KW-1133">Transmembrane helix</keyword>
<dbReference type="InterPro" id="IPR052348">
    <property type="entry name" value="Metallopeptidase_M50B"/>
</dbReference>
<keyword evidence="5" id="KW-0645">Protease</keyword>
<evidence type="ECO:0000256" key="5">
    <source>
        <dbReference type="ARBA" id="ARBA00022670"/>
    </source>
</evidence>
<dbReference type="AlphaFoldDB" id="A0A3S9T2L7"/>
<evidence type="ECO:0000256" key="2">
    <source>
        <dbReference type="ARBA" id="ARBA00004651"/>
    </source>
</evidence>
<dbReference type="GO" id="GO:0046872">
    <property type="term" value="F:metal ion binding"/>
    <property type="evidence" value="ECO:0007669"/>
    <property type="project" value="UniProtKB-KW"/>
</dbReference>
<evidence type="ECO:0000259" key="14">
    <source>
        <dbReference type="Pfam" id="PF02163"/>
    </source>
</evidence>
<dbReference type="GO" id="GO:0006508">
    <property type="term" value="P:proteolysis"/>
    <property type="evidence" value="ECO:0007669"/>
    <property type="project" value="UniProtKB-KW"/>
</dbReference>
<comment type="cofactor">
    <cofactor evidence="1">
        <name>Zn(2+)</name>
        <dbReference type="ChEBI" id="CHEBI:29105"/>
    </cofactor>
</comment>
<keyword evidence="16" id="KW-1185">Reference proteome</keyword>
<feature type="transmembrane region" description="Helical" evidence="13">
    <location>
        <begin position="116"/>
        <end position="139"/>
    </location>
</feature>
<dbReference type="PANTHER" id="PTHR35864:SF1">
    <property type="entry name" value="ZINC METALLOPROTEASE YWHC-RELATED"/>
    <property type="match status" value="1"/>
</dbReference>
<keyword evidence="11" id="KW-0482">Metalloprotease</keyword>
<evidence type="ECO:0000256" key="6">
    <source>
        <dbReference type="ARBA" id="ARBA00022692"/>
    </source>
</evidence>
<dbReference type="InterPro" id="IPR044537">
    <property type="entry name" value="Rip2-like"/>
</dbReference>
<dbReference type="InterPro" id="IPR008915">
    <property type="entry name" value="Peptidase_M50"/>
</dbReference>
<evidence type="ECO:0000313" key="16">
    <source>
        <dbReference type="Proteomes" id="UP000267250"/>
    </source>
</evidence>
<evidence type="ECO:0000256" key="1">
    <source>
        <dbReference type="ARBA" id="ARBA00001947"/>
    </source>
</evidence>
<dbReference type="Proteomes" id="UP000267250">
    <property type="component" value="Chromosome"/>
</dbReference>
<comment type="similarity">
    <text evidence="3">Belongs to the peptidase M50B family.</text>
</comment>
<feature type="transmembrane region" description="Helical" evidence="13">
    <location>
        <begin position="79"/>
        <end position="104"/>
    </location>
</feature>
<evidence type="ECO:0000256" key="10">
    <source>
        <dbReference type="ARBA" id="ARBA00022989"/>
    </source>
</evidence>
<feature type="transmembrane region" description="Helical" evidence="13">
    <location>
        <begin position="172"/>
        <end position="198"/>
    </location>
</feature>
<keyword evidence="4" id="KW-1003">Cell membrane</keyword>
<reference evidence="15 16" key="1">
    <citation type="submission" date="2016-07" db="EMBL/GenBank/DDBJ databases">
        <title>Genome and transcriptome analysis of iron-reducing fermentative bacteria Anoxybacter fermentans.</title>
        <authorList>
            <person name="Zeng X."/>
            <person name="Shao Z."/>
        </authorList>
    </citation>
    <scope>NUCLEOTIDE SEQUENCE [LARGE SCALE GENOMIC DNA]</scope>
    <source>
        <strain evidence="15 16">DY22613</strain>
    </source>
</reference>
<organism evidence="15 16">
    <name type="scientific">Anoxybacter fermentans</name>
    <dbReference type="NCBI Taxonomy" id="1323375"/>
    <lineage>
        <taxon>Bacteria</taxon>
        <taxon>Bacillati</taxon>
        <taxon>Bacillota</taxon>
        <taxon>Clostridia</taxon>
        <taxon>Halanaerobiales</taxon>
        <taxon>Anoxybacter</taxon>
    </lineage>
</organism>
<feature type="domain" description="Peptidase M50" evidence="14">
    <location>
        <begin position="6"/>
        <end position="182"/>
    </location>
</feature>
<keyword evidence="8" id="KW-0378">Hydrolase</keyword>
<evidence type="ECO:0000256" key="11">
    <source>
        <dbReference type="ARBA" id="ARBA00023049"/>
    </source>
</evidence>
<evidence type="ECO:0000256" key="9">
    <source>
        <dbReference type="ARBA" id="ARBA00022833"/>
    </source>
</evidence>
<evidence type="ECO:0000256" key="7">
    <source>
        <dbReference type="ARBA" id="ARBA00022723"/>
    </source>
</evidence>
<protein>
    <recommendedName>
        <fullName evidence="14">Peptidase M50 domain-containing protein</fullName>
    </recommendedName>
</protein>
<keyword evidence="6 13" id="KW-0812">Transmembrane</keyword>
<evidence type="ECO:0000256" key="8">
    <source>
        <dbReference type="ARBA" id="ARBA00022801"/>
    </source>
</evidence>
<evidence type="ECO:0000256" key="4">
    <source>
        <dbReference type="ARBA" id="ARBA00022475"/>
    </source>
</evidence>
<evidence type="ECO:0000256" key="12">
    <source>
        <dbReference type="ARBA" id="ARBA00023136"/>
    </source>
</evidence>
<dbReference type="GO" id="GO:0008237">
    <property type="term" value="F:metallopeptidase activity"/>
    <property type="evidence" value="ECO:0007669"/>
    <property type="project" value="UniProtKB-KW"/>
</dbReference>
<dbReference type="Pfam" id="PF02163">
    <property type="entry name" value="Peptidase_M50"/>
    <property type="match status" value="1"/>
</dbReference>
<evidence type="ECO:0000313" key="15">
    <source>
        <dbReference type="EMBL" id="AZR74794.1"/>
    </source>
</evidence>
<evidence type="ECO:0000256" key="3">
    <source>
        <dbReference type="ARBA" id="ARBA00007931"/>
    </source>
</evidence>
<sequence length="203" mass="22703">MILGIPVFLLSLSIHEFAHGKVADLLGDPTPRWMGRLTLDPRAHIDPFGLIVLLLTQRIGWAKPVPVNPTYFKNPRKGMLYVGLAGPLSNLTLAIMMAIILHVWRFFNYSTFGMPFSIMISIFDLIRLMLIVNVALAVFNLLPFPPLDGSRILAGLLPSRQAYILDYLEGNIGMMILFMLAMTGILGKIISPIIWFVIRLMGL</sequence>
<accession>A0A3S9T2L7</accession>
<dbReference type="EMBL" id="CP016379">
    <property type="protein sequence ID" value="AZR74794.1"/>
    <property type="molecule type" value="Genomic_DNA"/>
</dbReference>
<dbReference type="PANTHER" id="PTHR35864">
    <property type="entry name" value="ZINC METALLOPROTEASE MJ0611-RELATED"/>
    <property type="match status" value="1"/>
</dbReference>
<comment type="subcellular location">
    <subcellularLocation>
        <location evidence="2">Cell membrane</location>
        <topology evidence="2">Multi-pass membrane protein</topology>
    </subcellularLocation>
</comment>
<keyword evidence="12 13" id="KW-0472">Membrane</keyword>
<keyword evidence="9" id="KW-0862">Zinc</keyword>